<dbReference type="InterPro" id="IPR027417">
    <property type="entry name" value="P-loop_NTPase"/>
</dbReference>
<evidence type="ECO:0000259" key="3">
    <source>
        <dbReference type="Pfam" id="PF01926"/>
    </source>
</evidence>
<feature type="coiled-coil region" evidence="1">
    <location>
        <begin position="286"/>
        <end position="336"/>
    </location>
</feature>
<feature type="coiled-coil region" evidence="1">
    <location>
        <begin position="218"/>
        <end position="252"/>
    </location>
</feature>
<proteinExistence type="predicted"/>
<reference evidence="4 5" key="1">
    <citation type="submission" date="2020-07" db="EMBL/GenBank/DDBJ databases">
        <title>Comparative genomics of pyrophilous fungi reveals a link between fire events and developmental genes.</title>
        <authorList>
            <consortium name="DOE Joint Genome Institute"/>
            <person name="Steindorff A.S."/>
            <person name="Carver A."/>
            <person name="Calhoun S."/>
            <person name="Stillman K."/>
            <person name="Liu H."/>
            <person name="Lipzen A."/>
            <person name="Pangilinan J."/>
            <person name="Labutti K."/>
            <person name="Bruns T.D."/>
            <person name="Grigoriev I.V."/>
        </authorList>
    </citation>
    <scope>NUCLEOTIDE SEQUENCE [LARGE SCALE GENOMIC DNA]</scope>
    <source>
        <strain evidence="4 5">CBS 144469</strain>
    </source>
</reference>
<dbReference type="InterPro" id="IPR006073">
    <property type="entry name" value="GTP-bd"/>
</dbReference>
<evidence type="ECO:0000313" key="4">
    <source>
        <dbReference type="EMBL" id="KAF6749540.1"/>
    </source>
</evidence>
<dbReference type="CDD" id="cd00882">
    <property type="entry name" value="Ras_like_GTPase"/>
    <property type="match status" value="1"/>
</dbReference>
<dbReference type="GO" id="GO:0005525">
    <property type="term" value="F:GTP binding"/>
    <property type="evidence" value="ECO:0007669"/>
    <property type="project" value="InterPro"/>
</dbReference>
<dbReference type="Proteomes" id="UP000521943">
    <property type="component" value="Unassembled WGS sequence"/>
</dbReference>
<dbReference type="OrthoDB" id="2142040at2759"/>
<dbReference type="AlphaFoldDB" id="A0A8H6M088"/>
<name>A0A8H6M088_9AGAR</name>
<dbReference type="SUPFAM" id="SSF52540">
    <property type="entry name" value="P-loop containing nucleoside triphosphate hydrolases"/>
    <property type="match status" value="1"/>
</dbReference>
<evidence type="ECO:0000256" key="1">
    <source>
        <dbReference type="SAM" id="Coils"/>
    </source>
</evidence>
<dbReference type="Gene3D" id="3.40.50.300">
    <property type="entry name" value="P-loop containing nucleotide triphosphate hydrolases"/>
    <property type="match status" value="1"/>
</dbReference>
<feature type="compositionally biased region" description="Basic and acidic residues" evidence="2">
    <location>
        <begin position="151"/>
        <end position="168"/>
    </location>
</feature>
<feature type="region of interest" description="Disordered" evidence="2">
    <location>
        <begin position="145"/>
        <end position="168"/>
    </location>
</feature>
<organism evidence="4 5">
    <name type="scientific">Ephemerocybe angulata</name>
    <dbReference type="NCBI Taxonomy" id="980116"/>
    <lineage>
        <taxon>Eukaryota</taxon>
        <taxon>Fungi</taxon>
        <taxon>Dikarya</taxon>
        <taxon>Basidiomycota</taxon>
        <taxon>Agaricomycotina</taxon>
        <taxon>Agaricomycetes</taxon>
        <taxon>Agaricomycetidae</taxon>
        <taxon>Agaricales</taxon>
        <taxon>Agaricineae</taxon>
        <taxon>Psathyrellaceae</taxon>
        <taxon>Ephemerocybe</taxon>
    </lineage>
</organism>
<protein>
    <recommendedName>
        <fullName evidence="3">G domain-containing protein</fullName>
    </recommendedName>
</protein>
<dbReference type="Pfam" id="PF01926">
    <property type="entry name" value="MMR_HSR1"/>
    <property type="match status" value="1"/>
</dbReference>
<evidence type="ECO:0000256" key="2">
    <source>
        <dbReference type="SAM" id="MobiDB-lite"/>
    </source>
</evidence>
<keyword evidence="5" id="KW-1185">Reference proteome</keyword>
<comment type="caution">
    <text evidence="4">The sequence shown here is derived from an EMBL/GenBank/DDBJ whole genome shotgun (WGS) entry which is preliminary data.</text>
</comment>
<evidence type="ECO:0000313" key="5">
    <source>
        <dbReference type="Proteomes" id="UP000521943"/>
    </source>
</evidence>
<dbReference type="EMBL" id="JACGCI010000062">
    <property type="protein sequence ID" value="KAF6749540.1"/>
    <property type="molecule type" value="Genomic_DNA"/>
</dbReference>
<keyword evidence="1" id="KW-0175">Coiled coil</keyword>
<feature type="domain" description="G" evidence="3">
    <location>
        <begin position="10"/>
        <end position="84"/>
    </location>
</feature>
<sequence length="594" mass="66411">MSNERPSVIIAVIGKAGSGKSAFINAAVGGSVAEVGGEGVGSCTQEVFEYTHSLPGGGPDLVFLDTPGFDGYRPNEYVPSRDDILRTLEKAASNLKEKKRAIFSHILVFQSAGDVDPLPKFEGTAKRLLDSICAEPRISVVTTHWDESDDTGGHFDEEEAKDREESLHPDGSFLAYLRNTRGPLSHFRSGQPTDGNETAGWVSPKDLIDKLLGLSIGSVDEQDTLEELKAKLAAVTKERDDITDKYERLLQQSTQNGDASGGFIPTPAPAASDAIHRPRTRAQRLLSSLEDCRARMLETASELEREAADVSAECESNRAEHERAQLERKAAEANYAVLVGEVKGLVDDYRKLRREHDTFKQREGVLAAELNSMSQHSVVRAARRAPGQKRRLQEMLEEAQAGLARTERYLAGTEEDYEELCREVEQAAEEIEKLRRIERGKERVFVEWLEPERAWLVEEGQNLAKRFRGSPGSEDDIKDVRLALEGQWEKQLTMLTDLSSRELDGHPLDPKIVEGDQEWVPVIQPFLEGLIMKDLTEMMVDMQDKTAQRLRRQGDAIDREWKKGAEDIFGESLRFQRTQLPRLEGQAKNPAPRN</sequence>
<gene>
    <name evidence="4" type="ORF">DFP72DRAFT_912885</name>
</gene>
<feature type="coiled-coil region" evidence="1">
    <location>
        <begin position="389"/>
        <end position="444"/>
    </location>
</feature>
<accession>A0A8H6M088</accession>